<reference evidence="4 5" key="1">
    <citation type="journal article" date="2016" name="Front. Microbiol.">
        <title>Microevolution Analysis of Bacillus coahuilensis Unveils Differences in Phosphorus Acquisition Strategies and Their Regulation.</title>
        <authorList>
            <person name="Gomez-Lunar Z."/>
            <person name="Hernandez-Gonzalez I."/>
            <person name="Rodriguez-Torres M.D."/>
            <person name="Souza V."/>
            <person name="Olmedo-Alvarez G."/>
        </authorList>
    </citation>
    <scope>NUCLEOTIDE SEQUENCE [LARGE SCALE GENOMIC DNA]</scope>
    <source>
        <strain evidence="5">p1.1.43</strain>
    </source>
</reference>
<dbReference type="Pfam" id="PF05389">
    <property type="entry name" value="MecA"/>
    <property type="match status" value="1"/>
</dbReference>
<evidence type="ECO:0000256" key="1">
    <source>
        <dbReference type="ARBA" id="ARBA00005397"/>
    </source>
</evidence>
<comment type="caution">
    <text evidence="4">The sequence shown here is derived from an EMBL/GenBank/DDBJ whole genome shotgun (WGS) entry which is preliminary data.</text>
</comment>
<proteinExistence type="inferred from homology"/>
<accession>A0A147K8R5</accession>
<keyword evidence="5" id="KW-1185">Reference proteome</keyword>
<dbReference type="Gene3D" id="3.30.70.1950">
    <property type="match status" value="1"/>
</dbReference>
<name>A0A147K8R5_9BACI</name>
<dbReference type="EMBL" id="LDYG01000028">
    <property type="protein sequence ID" value="KUP06601.1"/>
    <property type="molecule type" value="Genomic_DNA"/>
</dbReference>
<dbReference type="AlphaFoldDB" id="A0A147K8R5"/>
<keyword evidence="3" id="KW-0178">Competence</keyword>
<dbReference type="GO" id="GO:0030420">
    <property type="term" value="P:establishment of competence for transformation"/>
    <property type="evidence" value="ECO:0007669"/>
    <property type="project" value="UniProtKB-KW"/>
</dbReference>
<evidence type="ECO:0008006" key="6">
    <source>
        <dbReference type="Google" id="ProtNLM"/>
    </source>
</evidence>
<dbReference type="InterPro" id="IPR008681">
    <property type="entry name" value="Neg-reg_MecA"/>
</dbReference>
<organism evidence="4 5">
    <name type="scientific">Bacillus coahuilensis p1.1.43</name>
    <dbReference type="NCBI Taxonomy" id="1150625"/>
    <lineage>
        <taxon>Bacteria</taxon>
        <taxon>Bacillati</taxon>
        <taxon>Bacillota</taxon>
        <taxon>Bacilli</taxon>
        <taxon>Bacillales</taxon>
        <taxon>Bacillaceae</taxon>
        <taxon>Bacillus</taxon>
    </lineage>
</organism>
<dbReference type="PATRIC" id="fig|1150625.3.peg.1856"/>
<dbReference type="InterPro" id="IPR038471">
    <property type="entry name" value="MecA_C_sf"/>
</dbReference>
<evidence type="ECO:0000313" key="4">
    <source>
        <dbReference type="EMBL" id="KUP06601.1"/>
    </source>
</evidence>
<dbReference type="PANTHER" id="PTHR39161">
    <property type="entry name" value="ADAPTER PROTEIN MECA"/>
    <property type="match status" value="1"/>
</dbReference>
<dbReference type="RefSeq" id="WP_059351120.1">
    <property type="nucleotide sequence ID" value="NZ_LDYG01000028.1"/>
</dbReference>
<evidence type="ECO:0000256" key="3">
    <source>
        <dbReference type="ARBA" id="ARBA00023287"/>
    </source>
</evidence>
<comment type="similarity">
    <text evidence="1">Belongs to the MecA family.</text>
</comment>
<dbReference type="PANTHER" id="PTHR39161:SF1">
    <property type="entry name" value="ADAPTER PROTEIN MECA 1"/>
    <property type="match status" value="1"/>
</dbReference>
<dbReference type="STRING" id="1150625.Q75_08765"/>
<protein>
    <recommendedName>
        <fullName evidence="6">Adaptor protein</fullName>
    </recommendedName>
</protein>
<dbReference type="OrthoDB" id="2085234at2"/>
<dbReference type="Proteomes" id="UP000074108">
    <property type="component" value="Unassembled WGS sequence"/>
</dbReference>
<comment type="subunit">
    <text evidence="2">Homodimer.</text>
</comment>
<evidence type="ECO:0000256" key="2">
    <source>
        <dbReference type="ARBA" id="ARBA00011738"/>
    </source>
</evidence>
<sequence>MRLERLEDNKIKFDITYKELQDKGVMENGTLGTTRMWHDFFEELMETATVELGVRWEEFVSIELISQNDEEITLIFTVESFGDETFMDEWLHDLPNGQIDKKKIWWQYENFEDLLSSITRLTHSSSSLYVYQNIYFLELTIDSPLSKKIIPLLEEYGIESNVTESMILEYGKLLCAENAIETLTKYFHRG</sequence>
<gene>
    <name evidence="4" type="ORF">Q75_08765</name>
</gene>
<evidence type="ECO:0000313" key="5">
    <source>
        <dbReference type="Proteomes" id="UP000074108"/>
    </source>
</evidence>